<comment type="similarity">
    <text evidence="1">Belongs to the aldo/keto reductase family.</text>
</comment>
<dbReference type="PRINTS" id="PR00069">
    <property type="entry name" value="ALDKETRDTASE"/>
</dbReference>
<dbReference type="Gene3D" id="3.20.20.100">
    <property type="entry name" value="NADP-dependent oxidoreductase domain"/>
    <property type="match status" value="1"/>
</dbReference>
<keyword evidence="2" id="KW-0521">NADP</keyword>
<feature type="site" description="Lowers pKa of active site Tyr" evidence="5">
    <location>
        <position position="105"/>
    </location>
</feature>
<dbReference type="InterPro" id="IPR023210">
    <property type="entry name" value="NADP_OxRdtase_dom"/>
</dbReference>
<reference evidence="8 9" key="1">
    <citation type="submission" date="2020-02" db="EMBL/GenBank/DDBJ databases">
        <title>Identification and distribution of gene clusters putatively required for synthesis of sphingolipid metabolism inhibitors in phylogenetically diverse species of the filamentous fungus Fusarium.</title>
        <authorList>
            <person name="Kim H.-S."/>
            <person name="Busman M."/>
            <person name="Brown D.W."/>
            <person name="Divon H."/>
            <person name="Uhlig S."/>
            <person name="Proctor R.H."/>
        </authorList>
    </citation>
    <scope>NUCLEOTIDE SEQUENCE [LARGE SCALE GENOMIC DNA]</scope>
    <source>
        <strain evidence="8 9">NRRL 2903</strain>
    </source>
</reference>
<evidence type="ECO:0000256" key="3">
    <source>
        <dbReference type="ARBA" id="ARBA00023002"/>
    </source>
</evidence>
<evidence type="ECO:0000313" key="9">
    <source>
        <dbReference type="Proteomes" id="UP000537989"/>
    </source>
</evidence>
<keyword evidence="9" id="KW-1185">Reference proteome</keyword>
<comment type="caution">
    <text evidence="8">The sequence shown here is derived from an EMBL/GenBank/DDBJ whole genome shotgun (WGS) entry which is preliminary data.</text>
</comment>
<proteinExistence type="inferred from homology"/>
<evidence type="ECO:0000313" key="8">
    <source>
        <dbReference type="EMBL" id="KAF5232444.1"/>
    </source>
</evidence>
<dbReference type="PIRSF" id="PIRSF000097">
    <property type="entry name" value="AKR"/>
    <property type="match status" value="1"/>
</dbReference>
<dbReference type="EMBL" id="JAAMOD010000282">
    <property type="protein sequence ID" value="KAF5232444.1"/>
    <property type="molecule type" value="Genomic_DNA"/>
</dbReference>
<feature type="chain" id="PRO_5042983465" description="NADP-dependent oxidoreductase domain-containing protein" evidence="6">
    <location>
        <begin position="25"/>
        <end position="349"/>
    </location>
</feature>
<dbReference type="AlphaFoldDB" id="A0AAN6BX09"/>
<dbReference type="PROSITE" id="PS00798">
    <property type="entry name" value="ALDOKETO_REDUCTASE_1"/>
    <property type="match status" value="1"/>
</dbReference>
<evidence type="ECO:0000256" key="2">
    <source>
        <dbReference type="ARBA" id="ARBA00022857"/>
    </source>
</evidence>
<keyword evidence="3" id="KW-0560">Oxidoreductase</keyword>
<dbReference type="Proteomes" id="UP000537989">
    <property type="component" value="Unassembled WGS sequence"/>
</dbReference>
<evidence type="ECO:0000256" key="4">
    <source>
        <dbReference type="PIRSR" id="PIRSR000097-2"/>
    </source>
</evidence>
<dbReference type="PANTHER" id="PTHR43827">
    <property type="entry name" value="2,5-DIKETO-D-GLUCONIC ACID REDUCTASE"/>
    <property type="match status" value="1"/>
</dbReference>
<gene>
    <name evidence="8" type="ORF">FAUST_8729</name>
</gene>
<dbReference type="PANTHER" id="PTHR43827:SF3">
    <property type="entry name" value="NADP-DEPENDENT OXIDOREDUCTASE DOMAIN-CONTAINING PROTEIN"/>
    <property type="match status" value="1"/>
</dbReference>
<sequence>MSFVRAFSFLTAVSLVTYTILSIATSFGPAEMPEFNKNETVRDIPAFGLGTWLAGKGVVVPAVEYALKGGYRHIDTALIWRNEEEVGKGIKASGVSRDEIWVTGKLWNTDHRPELVRKAIETSIANLGVEYLDLYLIHYPVAWVPETRDVDNNNTSLIDTWKAMEELVRAGLTRNIGFSNFAPKDINKILKIASIQPYAHEFETHPYLQQQSFVDFHKKENIKVIAASPLANTNPTYGDKYPSILHDEFWVKLAEDKNVTVAQTILAWGQQRGTIVISKSTHSNHIAENLCSQGIEFTKSELEEVAKQDKKLRLLNPIHWGMDLFEGLDAGAAEKEEPKKEEDERNLDL</sequence>
<evidence type="ECO:0000256" key="1">
    <source>
        <dbReference type="ARBA" id="ARBA00007905"/>
    </source>
</evidence>
<dbReference type="InterPro" id="IPR020471">
    <property type="entry name" value="AKR"/>
</dbReference>
<protein>
    <recommendedName>
        <fullName evidence="7">NADP-dependent oxidoreductase domain-containing protein</fullName>
    </recommendedName>
</protein>
<dbReference type="CDD" id="cd19071">
    <property type="entry name" value="AKR_AKR1-5-like"/>
    <property type="match status" value="1"/>
</dbReference>
<organism evidence="8 9">
    <name type="scientific">Fusarium austroamericanum</name>
    <dbReference type="NCBI Taxonomy" id="282268"/>
    <lineage>
        <taxon>Eukaryota</taxon>
        <taxon>Fungi</taxon>
        <taxon>Dikarya</taxon>
        <taxon>Ascomycota</taxon>
        <taxon>Pezizomycotina</taxon>
        <taxon>Sordariomycetes</taxon>
        <taxon>Hypocreomycetidae</taxon>
        <taxon>Hypocreales</taxon>
        <taxon>Nectriaceae</taxon>
        <taxon>Fusarium</taxon>
    </lineage>
</organism>
<keyword evidence="6" id="KW-0732">Signal</keyword>
<evidence type="ECO:0000256" key="5">
    <source>
        <dbReference type="PIRSR" id="PIRSR000097-3"/>
    </source>
</evidence>
<evidence type="ECO:0000256" key="6">
    <source>
        <dbReference type="SAM" id="SignalP"/>
    </source>
</evidence>
<dbReference type="GO" id="GO:0016616">
    <property type="term" value="F:oxidoreductase activity, acting on the CH-OH group of donors, NAD or NADP as acceptor"/>
    <property type="evidence" value="ECO:0007669"/>
    <property type="project" value="UniProtKB-ARBA"/>
</dbReference>
<dbReference type="Pfam" id="PF00248">
    <property type="entry name" value="Aldo_ket_red"/>
    <property type="match status" value="1"/>
</dbReference>
<accession>A0AAN6BX09</accession>
<feature type="domain" description="NADP-dependent oxidoreductase" evidence="7">
    <location>
        <begin position="48"/>
        <end position="307"/>
    </location>
</feature>
<evidence type="ECO:0000259" key="7">
    <source>
        <dbReference type="Pfam" id="PF00248"/>
    </source>
</evidence>
<name>A0AAN6BX09_FUSAU</name>
<feature type="signal peptide" evidence="6">
    <location>
        <begin position="1"/>
        <end position="24"/>
    </location>
</feature>
<dbReference type="InterPro" id="IPR036812">
    <property type="entry name" value="NAD(P)_OxRdtase_dom_sf"/>
</dbReference>
<dbReference type="SUPFAM" id="SSF51430">
    <property type="entry name" value="NAD(P)-linked oxidoreductase"/>
    <property type="match status" value="1"/>
</dbReference>
<feature type="binding site" evidence="4">
    <location>
        <position position="138"/>
    </location>
    <ligand>
        <name>substrate</name>
    </ligand>
</feature>
<dbReference type="InterPro" id="IPR018170">
    <property type="entry name" value="Aldo/ket_reductase_CS"/>
</dbReference>